<dbReference type="Gene3D" id="3.40.720.10">
    <property type="entry name" value="Alkaline Phosphatase, subunit A"/>
    <property type="match status" value="1"/>
</dbReference>
<keyword evidence="4 7" id="KW-0732">Signal</keyword>
<comment type="cofactor">
    <cofactor evidence="1">
        <name>Ca(2+)</name>
        <dbReference type="ChEBI" id="CHEBI:29108"/>
    </cofactor>
</comment>
<sequence length="508" mass="57002">MFKSPVFKVTLLATAIVGAITTPFLSFASDYNPPNVVLILVDDMGFDLGTYGHPVNKTPVLDGLANTGQKWNSFYVASGVCSPSRGALLTGRHPVTTGMYGKNSFVSPENDPYGFPNTEISLAKGLQDLGYKTGIVGKWHLGDTEKAIPTKHGFDYWYGITMSNDAYKTYTLDLVQSEQARISGDKEALSERNRKVKDANHNPKEEYWDQPIYEGYAHTKLRVVQSPAIQRDLTKNFVTKSMEFITKNKNNAFFLYVPLTNPHAPLFPGQGFEGTTDGGPYGDSIAELDYSVGEIVKHLEKENLRDNTLIIFLSDNGPWLPYQDKAGNNGFFHSSKGSTYEGGVRVPAIFNWPGQIESKVVYDIGNAMDIYPTVINLAGGELSKDRDYHGFDITNTLLDGEKTSRDFNAYYFKGELKAYRKGSYKLHFDTVNFLNPQPYEKNNIRLFNINIDTKEQWDISDKYPEIVADLTKEAKAYDSKIHKAEPMFDRYIFEVIAREEAAAKANKT</sequence>
<dbReference type="Pfam" id="PF00884">
    <property type="entry name" value="Sulfatase"/>
    <property type="match status" value="1"/>
</dbReference>
<dbReference type="PROSITE" id="PS00523">
    <property type="entry name" value="SULFATASE_1"/>
    <property type="match status" value="1"/>
</dbReference>
<dbReference type="EMBL" id="PYOZ01000002">
    <property type="protein sequence ID" value="PSX46068.1"/>
    <property type="molecule type" value="Genomic_DNA"/>
</dbReference>
<evidence type="ECO:0000259" key="8">
    <source>
        <dbReference type="Pfam" id="PF00884"/>
    </source>
</evidence>
<name>A0A2T3KDW8_9GAMM</name>
<dbReference type="Pfam" id="PF14707">
    <property type="entry name" value="Sulfatase_C"/>
    <property type="match status" value="1"/>
</dbReference>
<dbReference type="Proteomes" id="UP000240728">
    <property type="component" value="Unassembled WGS sequence"/>
</dbReference>
<dbReference type="InterPro" id="IPR024607">
    <property type="entry name" value="Sulfatase_CS"/>
</dbReference>
<dbReference type="AlphaFoldDB" id="A0A2T3KDW8"/>
<keyword evidence="3" id="KW-0479">Metal-binding</keyword>
<dbReference type="OrthoDB" id="9803751at2"/>
<evidence type="ECO:0000313" key="11">
    <source>
        <dbReference type="Proteomes" id="UP000240728"/>
    </source>
</evidence>
<dbReference type="Gene3D" id="3.30.1120.10">
    <property type="match status" value="1"/>
</dbReference>
<evidence type="ECO:0000256" key="6">
    <source>
        <dbReference type="ARBA" id="ARBA00022837"/>
    </source>
</evidence>
<keyword evidence="5" id="KW-0378">Hydrolase</keyword>
<dbReference type="InterPro" id="IPR000917">
    <property type="entry name" value="Sulfatase_N"/>
</dbReference>
<evidence type="ECO:0000256" key="4">
    <source>
        <dbReference type="ARBA" id="ARBA00022729"/>
    </source>
</evidence>
<gene>
    <name evidence="10" type="ORF">C0W53_03800</name>
    <name evidence="9" type="ORF">C9J27_18920</name>
</gene>
<evidence type="ECO:0000256" key="3">
    <source>
        <dbReference type="ARBA" id="ARBA00022723"/>
    </source>
</evidence>
<protein>
    <submittedName>
        <fullName evidence="9">Arylsulfatase</fullName>
    </submittedName>
</protein>
<evidence type="ECO:0000256" key="2">
    <source>
        <dbReference type="ARBA" id="ARBA00008779"/>
    </source>
</evidence>
<dbReference type="PANTHER" id="PTHR42693:SF42">
    <property type="entry name" value="ARYLSULFATASE G"/>
    <property type="match status" value="1"/>
</dbReference>
<comment type="similarity">
    <text evidence="2">Belongs to the sulfatase family.</text>
</comment>
<dbReference type="EMBL" id="PYNF01000021">
    <property type="protein sequence ID" value="PSU95072.1"/>
    <property type="molecule type" value="Genomic_DNA"/>
</dbReference>
<evidence type="ECO:0000313" key="9">
    <source>
        <dbReference type="EMBL" id="PSU95072.1"/>
    </source>
</evidence>
<dbReference type="RefSeq" id="WP_052671590.1">
    <property type="nucleotide sequence ID" value="NZ_JZSP01000002.1"/>
</dbReference>
<feature type="signal peptide" evidence="7">
    <location>
        <begin position="1"/>
        <end position="28"/>
    </location>
</feature>
<dbReference type="STRING" id="318456.GCA_001455895_00394"/>
<dbReference type="Proteomes" id="UP000241426">
    <property type="component" value="Unassembled WGS sequence"/>
</dbReference>
<dbReference type="PROSITE" id="PS00149">
    <property type="entry name" value="SULFATASE_2"/>
    <property type="match status" value="1"/>
</dbReference>
<dbReference type="SUPFAM" id="SSF53649">
    <property type="entry name" value="Alkaline phosphatase-like"/>
    <property type="match status" value="1"/>
</dbReference>
<keyword evidence="11" id="KW-1185">Reference proteome</keyword>
<accession>A0A2T3KDW8</accession>
<reference evidence="11 12" key="1">
    <citation type="submission" date="2018-01" db="EMBL/GenBank/DDBJ databases">
        <title>Whole genome sequencing of Histamine producing bacteria.</title>
        <authorList>
            <person name="Butler K."/>
        </authorList>
    </citation>
    <scope>NUCLEOTIDE SEQUENCE [LARGE SCALE GENOMIC DNA]</scope>
    <source>
        <strain evidence="10 11">A1-4</strain>
        <strain evidence="9 12">FS-7.2</strain>
    </source>
</reference>
<proteinExistence type="inferred from homology"/>
<dbReference type="GO" id="GO:0046872">
    <property type="term" value="F:metal ion binding"/>
    <property type="evidence" value="ECO:0007669"/>
    <property type="project" value="UniProtKB-KW"/>
</dbReference>
<evidence type="ECO:0000256" key="1">
    <source>
        <dbReference type="ARBA" id="ARBA00001913"/>
    </source>
</evidence>
<dbReference type="PANTHER" id="PTHR42693">
    <property type="entry name" value="ARYLSULFATASE FAMILY MEMBER"/>
    <property type="match status" value="1"/>
</dbReference>
<evidence type="ECO:0000313" key="12">
    <source>
        <dbReference type="Proteomes" id="UP000241426"/>
    </source>
</evidence>
<feature type="chain" id="PRO_5044580566" evidence="7">
    <location>
        <begin position="29"/>
        <end position="508"/>
    </location>
</feature>
<evidence type="ECO:0000313" key="10">
    <source>
        <dbReference type="EMBL" id="PSX46068.1"/>
    </source>
</evidence>
<comment type="caution">
    <text evidence="9">The sequence shown here is derived from an EMBL/GenBank/DDBJ whole genome shotgun (WGS) entry which is preliminary data.</text>
</comment>
<dbReference type="InterPro" id="IPR017850">
    <property type="entry name" value="Alkaline_phosphatase_core_sf"/>
</dbReference>
<keyword evidence="6" id="KW-0106">Calcium</keyword>
<feature type="domain" description="Sulfatase N-terminal" evidence="8">
    <location>
        <begin position="34"/>
        <end position="379"/>
    </location>
</feature>
<evidence type="ECO:0000256" key="7">
    <source>
        <dbReference type="SAM" id="SignalP"/>
    </source>
</evidence>
<organism evidence="9 12">
    <name type="scientific">Photobacterium kishitanii</name>
    <dbReference type="NCBI Taxonomy" id="318456"/>
    <lineage>
        <taxon>Bacteria</taxon>
        <taxon>Pseudomonadati</taxon>
        <taxon>Pseudomonadota</taxon>
        <taxon>Gammaproteobacteria</taxon>
        <taxon>Vibrionales</taxon>
        <taxon>Vibrionaceae</taxon>
        <taxon>Photobacterium</taxon>
    </lineage>
</organism>
<dbReference type="InterPro" id="IPR050738">
    <property type="entry name" value="Sulfatase"/>
</dbReference>
<evidence type="ECO:0000256" key="5">
    <source>
        <dbReference type="ARBA" id="ARBA00022801"/>
    </source>
</evidence>
<dbReference type="GO" id="GO:0004065">
    <property type="term" value="F:arylsulfatase activity"/>
    <property type="evidence" value="ECO:0007669"/>
    <property type="project" value="TreeGrafter"/>
</dbReference>